<dbReference type="Pfam" id="PF01569">
    <property type="entry name" value="PAP2"/>
    <property type="match status" value="1"/>
</dbReference>
<name>A0AAU9K7A3_9CILI</name>
<comment type="similarity">
    <text evidence="3">Belongs to the glucose-6-phosphatase family.</text>
</comment>
<dbReference type="SUPFAM" id="SSF48317">
    <property type="entry name" value="Acid phosphatase/Vanadium-dependent haloperoxidase"/>
    <property type="match status" value="1"/>
</dbReference>
<evidence type="ECO:0000256" key="7">
    <source>
        <dbReference type="ARBA" id="ARBA00022801"/>
    </source>
</evidence>
<evidence type="ECO:0000256" key="6">
    <source>
        <dbReference type="ARBA" id="ARBA00022692"/>
    </source>
</evidence>
<proteinExistence type="inferred from homology"/>
<organism evidence="13 14">
    <name type="scientific">Blepharisma stoltei</name>
    <dbReference type="NCBI Taxonomy" id="1481888"/>
    <lineage>
        <taxon>Eukaryota</taxon>
        <taxon>Sar</taxon>
        <taxon>Alveolata</taxon>
        <taxon>Ciliophora</taxon>
        <taxon>Postciliodesmatophora</taxon>
        <taxon>Heterotrichea</taxon>
        <taxon>Heterotrichida</taxon>
        <taxon>Blepharismidae</taxon>
        <taxon>Blepharisma</taxon>
    </lineage>
</organism>
<comment type="caution">
    <text evidence="13">The sequence shown here is derived from an EMBL/GenBank/DDBJ whole genome shotgun (WGS) entry which is preliminary data.</text>
</comment>
<dbReference type="InterPro" id="IPR036938">
    <property type="entry name" value="PAP2/HPO_sf"/>
</dbReference>
<dbReference type="GO" id="GO:0006094">
    <property type="term" value="P:gluconeogenesis"/>
    <property type="evidence" value="ECO:0007669"/>
    <property type="project" value="UniProtKB-KW"/>
</dbReference>
<evidence type="ECO:0000256" key="8">
    <source>
        <dbReference type="ARBA" id="ARBA00022824"/>
    </source>
</evidence>
<keyword evidence="8" id="KW-0256">Endoplasmic reticulum</keyword>
<keyword evidence="9 11" id="KW-1133">Transmembrane helix</keyword>
<gene>
    <name evidence="13" type="ORF">BSTOLATCC_MIC58126</name>
</gene>
<keyword evidence="6 11" id="KW-0812">Transmembrane</keyword>
<dbReference type="Proteomes" id="UP001162131">
    <property type="component" value="Unassembled WGS sequence"/>
</dbReference>
<feature type="transmembrane region" description="Helical" evidence="11">
    <location>
        <begin position="168"/>
        <end position="188"/>
    </location>
</feature>
<feature type="transmembrane region" description="Helical" evidence="11">
    <location>
        <begin position="235"/>
        <end position="258"/>
    </location>
</feature>
<evidence type="ECO:0000313" key="14">
    <source>
        <dbReference type="Proteomes" id="UP001162131"/>
    </source>
</evidence>
<comment type="pathway">
    <text evidence="2">Carbohydrate biosynthesis; gluconeogenesis.</text>
</comment>
<feature type="transmembrane region" description="Helical" evidence="11">
    <location>
        <begin position="355"/>
        <end position="375"/>
    </location>
</feature>
<feature type="transmembrane region" description="Helical" evidence="11">
    <location>
        <begin position="69"/>
        <end position="87"/>
    </location>
</feature>
<keyword evidence="10 11" id="KW-0472">Membrane</keyword>
<feature type="transmembrane region" description="Helical" evidence="11">
    <location>
        <begin position="99"/>
        <end position="117"/>
    </location>
</feature>
<evidence type="ECO:0000256" key="1">
    <source>
        <dbReference type="ARBA" id="ARBA00004477"/>
    </source>
</evidence>
<evidence type="ECO:0000256" key="5">
    <source>
        <dbReference type="ARBA" id="ARBA00022432"/>
    </source>
</evidence>
<evidence type="ECO:0000256" key="10">
    <source>
        <dbReference type="ARBA" id="ARBA00023136"/>
    </source>
</evidence>
<dbReference type="GO" id="GO:0004346">
    <property type="term" value="F:glucose-6-phosphatase activity"/>
    <property type="evidence" value="ECO:0007669"/>
    <property type="project" value="UniProtKB-EC"/>
</dbReference>
<dbReference type="AlphaFoldDB" id="A0AAU9K7A3"/>
<feature type="transmembrane region" description="Helical" evidence="11">
    <location>
        <begin position="278"/>
        <end position="301"/>
    </location>
</feature>
<reference evidence="13" key="1">
    <citation type="submission" date="2021-09" db="EMBL/GenBank/DDBJ databases">
        <authorList>
            <consortium name="AG Swart"/>
            <person name="Singh M."/>
            <person name="Singh A."/>
            <person name="Seah K."/>
            <person name="Emmerich C."/>
        </authorList>
    </citation>
    <scope>NUCLEOTIDE SEQUENCE</scope>
    <source>
        <strain evidence="13">ATCC30299</strain>
    </source>
</reference>
<feature type="transmembrane region" description="Helical" evidence="11">
    <location>
        <begin position="20"/>
        <end position="44"/>
    </location>
</feature>
<evidence type="ECO:0000256" key="11">
    <source>
        <dbReference type="SAM" id="Phobius"/>
    </source>
</evidence>
<keyword evidence="7" id="KW-0378">Hydrolase</keyword>
<dbReference type="Gene3D" id="1.20.144.10">
    <property type="entry name" value="Phosphatidic acid phosphatase type 2/haloperoxidase"/>
    <property type="match status" value="1"/>
</dbReference>
<dbReference type="SMART" id="SM00014">
    <property type="entry name" value="acidPPc"/>
    <property type="match status" value="1"/>
</dbReference>
<feature type="transmembrane region" description="Helical" evidence="11">
    <location>
        <begin position="194"/>
        <end position="214"/>
    </location>
</feature>
<evidence type="ECO:0000256" key="2">
    <source>
        <dbReference type="ARBA" id="ARBA00004742"/>
    </source>
</evidence>
<dbReference type="PANTHER" id="PTHR12591">
    <property type="entry name" value="GLUCOSE-6-PHOSPHATASE"/>
    <property type="match status" value="1"/>
</dbReference>
<evidence type="ECO:0000259" key="12">
    <source>
        <dbReference type="SMART" id="SM00014"/>
    </source>
</evidence>
<feature type="transmembrane region" description="Helical" evidence="11">
    <location>
        <begin position="322"/>
        <end position="343"/>
    </location>
</feature>
<feature type="domain" description="Phosphatidic acid phosphatase type 2/haloperoxidase" evidence="12">
    <location>
        <begin position="95"/>
        <end position="211"/>
    </location>
</feature>
<keyword evidence="14" id="KW-1185">Reference proteome</keyword>
<evidence type="ECO:0000256" key="3">
    <source>
        <dbReference type="ARBA" id="ARBA00009266"/>
    </source>
</evidence>
<evidence type="ECO:0000256" key="9">
    <source>
        <dbReference type="ARBA" id="ARBA00022989"/>
    </source>
</evidence>
<evidence type="ECO:0000313" key="13">
    <source>
        <dbReference type="EMBL" id="CAG9333312.1"/>
    </source>
</evidence>
<comment type="subcellular location">
    <subcellularLocation>
        <location evidence="1">Endoplasmic reticulum membrane</location>
        <topology evidence="1">Multi-pass membrane protein</topology>
    </subcellularLocation>
</comment>
<accession>A0AAU9K7A3</accession>
<dbReference type="EC" id="3.1.3.9" evidence="4"/>
<dbReference type="GO" id="GO:0051156">
    <property type="term" value="P:glucose 6-phosphate metabolic process"/>
    <property type="evidence" value="ECO:0007669"/>
    <property type="project" value="TreeGrafter"/>
</dbReference>
<dbReference type="PANTHER" id="PTHR12591:SF0">
    <property type="entry name" value="FI19814P1"/>
    <property type="match status" value="1"/>
</dbReference>
<protein>
    <recommendedName>
        <fullName evidence="4">glucose-6-phosphatase</fullName>
        <ecNumber evidence="4">3.1.3.9</ecNumber>
    </recommendedName>
</protein>
<evidence type="ECO:0000256" key="4">
    <source>
        <dbReference type="ARBA" id="ARBA00012634"/>
    </source>
</evidence>
<dbReference type="InterPro" id="IPR000326">
    <property type="entry name" value="PAP2/HPO"/>
</dbReference>
<dbReference type="EMBL" id="CAJZBQ010000056">
    <property type="protein sequence ID" value="CAG9333312.1"/>
    <property type="molecule type" value="Genomic_DNA"/>
</dbReference>
<feature type="transmembrane region" description="Helical" evidence="11">
    <location>
        <begin position="137"/>
        <end position="156"/>
    </location>
</feature>
<dbReference type="GO" id="GO:0005789">
    <property type="term" value="C:endoplasmic reticulum membrane"/>
    <property type="evidence" value="ECO:0007669"/>
    <property type="project" value="UniProtKB-SubCell"/>
</dbReference>
<keyword evidence="5" id="KW-0312">Gluconeogenesis</keyword>
<sequence length="400" mass="46307">MEDVRRTHIITNDTYVKTSFLYRGLAIVLLLFIIPLESLLGNYIEDWGGSLVYEIQKCRTYGGDQFFKVISWLGTSFTFFIIFPAIYNLYDTRRAIKAILIISFSMYALSILSLIYQEPRPYWKSSDIRGVNCERGFGNPAPETMISSVLYTTLVVEFLHERKHLSKYLFYGGTIALLVLLGFSRLYLGENYPHQIIIGLFYGFIYVTLCFAFDKQILKLSIQSCFNWTKNRKNVFYWFAVIMFMLLGAVAVFDVITLSNNVSIDWKKNALKHCDANYSVGGGASFYMSSWIFYNLGIVSGNMHSSKTVTLFWWHTNWIKRWTRVIISSGLCVGIYFLFNLIPTYDTTTSYVWKYVIPEFLMAYLYTGILPIIFVKSKLGTNIAEEDEDEELMSIVQQDD</sequence>